<evidence type="ECO:0000256" key="5">
    <source>
        <dbReference type="ARBA" id="ARBA00023136"/>
    </source>
</evidence>
<dbReference type="RefSeq" id="WP_146602578.1">
    <property type="nucleotide sequence ID" value="NZ_SJPY01000011.1"/>
</dbReference>
<dbReference type="HAMAP" id="MF_01871">
    <property type="entry name" value="DabA"/>
    <property type="match status" value="1"/>
</dbReference>
<dbReference type="EMBL" id="SJPY01000011">
    <property type="protein sequence ID" value="TWU34546.1"/>
    <property type="molecule type" value="Genomic_DNA"/>
</dbReference>
<dbReference type="AlphaFoldDB" id="A0A5C6DHM4"/>
<name>A0A5C6DHM4_9BACT</name>
<comment type="subcellular location">
    <subcellularLocation>
        <location evidence="6">Cell membrane</location>
        <topology evidence="6">Peripheral membrane protein</topology>
    </subcellularLocation>
</comment>
<comment type="caution">
    <text evidence="7">The sequence shown here is derived from an EMBL/GenBank/DDBJ whole genome shotgun (WGS) entry which is preliminary data.</text>
</comment>
<dbReference type="GO" id="GO:0008270">
    <property type="term" value="F:zinc ion binding"/>
    <property type="evidence" value="ECO:0007669"/>
    <property type="project" value="UniProtKB-UniRule"/>
</dbReference>
<feature type="binding site" evidence="6">
    <location>
        <position position="508"/>
    </location>
    <ligand>
        <name>Zn(2+)</name>
        <dbReference type="ChEBI" id="CHEBI:29105"/>
    </ligand>
</feature>
<comment type="subunit">
    <text evidence="6">Forms a complex with DabB.</text>
</comment>
<evidence type="ECO:0000313" key="8">
    <source>
        <dbReference type="Proteomes" id="UP000315471"/>
    </source>
</evidence>
<keyword evidence="3 6" id="KW-0479">Metal-binding</keyword>
<dbReference type="PANTHER" id="PTHR38344:SF1">
    <property type="entry name" value="INORGANIC CARBON TRANSPORTER SUBUNIT DABA-RELATED"/>
    <property type="match status" value="1"/>
</dbReference>
<keyword evidence="2 6" id="KW-1003">Cell membrane</keyword>
<evidence type="ECO:0000256" key="3">
    <source>
        <dbReference type="ARBA" id="ARBA00022723"/>
    </source>
</evidence>
<dbReference type="Pfam" id="PF10070">
    <property type="entry name" value="DabA"/>
    <property type="match status" value="1"/>
</dbReference>
<evidence type="ECO:0000313" key="7">
    <source>
        <dbReference type="EMBL" id="TWU34546.1"/>
    </source>
</evidence>
<keyword evidence="4 6" id="KW-0862">Zinc</keyword>
<keyword evidence="5 6" id="KW-0472">Membrane</keyword>
<gene>
    <name evidence="6" type="primary">dabA</name>
    <name evidence="7" type="ORF">Q31b_55000</name>
</gene>
<keyword evidence="1 6" id="KW-0813">Transport</keyword>
<proteinExistence type="inferred from homology"/>
<keyword evidence="8" id="KW-1185">Reference proteome</keyword>
<dbReference type="PANTHER" id="PTHR38344">
    <property type="entry name" value="UPF0753 PROTEIN AQ_863"/>
    <property type="match status" value="1"/>
</dbReference>
<dbReference type="OrthoDB" id="9805101at2"/>
<reference evidence="7 8" key="1">
    <citation type="submission" date="2019-02" db="EMBL/GenBank/DDBJ databases">
        <title>Deep-cultivation of Planctomycetes and their phenomic and genomic characterization uncovers novel biology.</title>
        <authorList>
            <person name="Wiegand S."/>
            <person name="Jogler M."/>
            <person name="Boedeker C."/>
            <person name="Pinto D."/>
            <person name="Vollmers J."/>
            <person name="Rivas-Marin E."/>
            <person name="Kohn T."/>
            <person name="Peeters S.H."/>
            <person name="Heuer A."/>
            <person name="Rast P."/>
            <person name="Oberbeckmann S."/>
            <person name="Bunk B."/>
            <person name="Jeske O."/>
            <person name="Meyerdierks A."/>
            <person name="Storesund J.E."/>
            <person name="Kallscheuer N."/>
            <person name="Luecker S."/>
            <person name="Lage O.M."/>
            <person name="Pohl T."/>
            <person name="Merkel B.J."/>
            <person name="Hornburger P."/>
            <person name="Mueller R.-W."/>
            <person name="Bruemmer F."/>
            <person name="Labrenz M."/>
            <person name="Spormann A.M."/>
            <person name="Op Den Camp H."/>
            <person name="Overmann J."/>
            <person name="Amann R."/>
            <person name="Jetten M.S.M."/>
            <person name="Mascher T."/>
            <person name="Medema M.H."/>
            <person name="Devos D.P."/>
            <person name="Kaster A.-K."/>
            <person name="Ovreas L."/>
            <person name="Rohde M."/>
            <person name="Galperin M.Y."/>
            <person name="Jogler C."/>
        </authorList>
    </citation>
    <scope>NUCLEOTIDE SEQUENCE [LARGE SCALE GENOMIC DNA]</scope>
    <source>
        <strain evidence="7 8">Q31b</strain>
    </source>
</reference>
<protein>
    <recommendedName>
        <fullName evidence="6">Probable inorganic carbon transporter subunit DabA</fullName>
    </recommendedName>
</protein>
<feature type="binding site" evidence="6">
    <location>
        <position position="510"/>
    </location>
    <ligand>
        <name>Zn(2+)</name>
        <dbReference type="ChEBI" id="CHEBI:29105"/>
    </ligand>
</feature>
<dbReference type="Proteomes" id="UP000315471">
    <property type="component" value="Unassembled WGS sequence"/>
</dbReference>
<evidence type="ECO:0000256" key="6">
    <source>
        <dbReference type="HAMAP-Rule" id="MF_01871"/>
    </source>
</evidence>
<evidence type="ECO:0000256" key="1">
    <source>
        <dbReference type="ARBA" id="ARBA00022448"/>
    </source>
</evidence>
<dbReference type="InterPro" id="IPR018752">
    <property type="entry name" value="DabA"/>
</dbReference>
<evidence type="ECO:0000256" key="2">
    <source>
        <dbReference type="ARBA" id="ARBA00022475"/>
    </source>
</evidence>
<dbReference type="GO" id="GO:0005886">
    <property type="term" value="C:plasma membrane"/>
    <property type="evidence" value="ECO:0007669"/>
    <property type="project" value="UniProtKB-SubCell"/>
</dbReference>
<feature type="binding site" evidence="6">
    <location>
        <position position="710"/>
    </location>
    <ligand>
        <name>Zn(2+)</name>
        <dbReference type="ChEBI" id="CHEBI:29105"/>
    </ligand>
</feature>
<feature type="binding site" evidence="6">
    <location>
        <position position="695"/>
    </location>
    <ligand>
        <name>Zn(2+)</name>
        <dbReference type="ChEBI" id="CHEBI:29105"/>
    </ligand>
</feature>
<comment type="similarity">
    <text evidence="6">Belongs to the inorganic carbon transporter (TC 9.A.2) DabA family.</text>
</comment>
<accession>A0A5C6DHM4</accession>
<sequence length="1050" mass="118119">MIVETSEQPSESNPSDSRLDELQSIIDHAIHFLPAQGPIEVFVHHNTLHAFEDKSFHEAARLASKIYDANPYLSEQRYREMLESKRIRIADLKAVLADDMVSRADATIDGLGTRFDLRLSMLLYPLRTAPEAELRWVIAESDALSRFRPEVSSLVREQVLEATQKYVLSSLVRIPTANGSSTRQLADLLDEFGHGDPAHWSERRWEEFTLRYLWQVCDSGIRAASMDEGTLRVPIRGRDALLAATGQDTDRYVHETLIRFCAAFLDQGYADWRLPQREAGLFGSFVEVYGKPSLFAESWLHSLPDELKKISQAQMTPLESIDESLTMLGVPMSDRAMFITKSLLALGGWAGMIWQLESSATWVDRPIRPGSLMEFLAVRLILDRVAIDYVAREYLRFGGALSQVSDAAWKKAAALNDSHFQTTFQIFQVAQSMGWAPQAMGQMSTEDWRALIGEVRDFDELHRRCIFHEAYEKSYRTDALDALTLHCRTINNGPKEPISRPSFQIVCCLDDREESIRRHIEEVDPAAITYGAAGFFAVVMNYQGAADAGYKPLCPVVVTPKHFVRENVGYTFAGEDRRRAGTRRTLGHLTHQVHSRSRTIGGGALTAIFGSLAAFPLVARVLFPRITSQIRRRAGRFVQPPPITQLQLERYQVEPGPENGHVGYTVDEMVEIVSRLLNDIGALKNFSRLFVVTGHGSSSTNNPHESAYNCGACAGKRGGPNARAVAQMANDWRVRAKLLELGLRIPNDTVFLGAYHNTCDDSLVWFDLDRMPSSHFADFEHVKTVVDEARKRNAHERCRRFELASLDLTPTEALRHVEQRSEDLSQVRPEYNHATDAMCFVGRRDWSRGLFLDRRTFLTSYDPAVDDEEQSILLGILSAAIPVCAGISLEYYFSAVDNGKFGSGSKLPHNIASLLGVMEGATSDLRTGLYQQMVEIHEPMRILFVIETTPDAMRSVMQRHVGIRRLVEGEWVQLALIDAETSTLLFYRNGDFHPHRCESSSLPQVNQSSDWYSGCREHLGFATIRKTAIVDRPLIAEAAKEFTTEQEVAS</sequence>
<organism evidence="7 8">
    <name type="scientific">Novipirellula aureliae</name>
    <dbReference type="NCBI Taxonomy" id="2527966"/>
    <lineage>
        <taxon>Bacteria</taxon>
        <taxon>Pseudomonadati</taxon>
        <taxon>Planctomycetota</taxon>
        <taxon>Planctomycetia</taxon>
        <taxon>Pirellulales</taxon>
        <taxon>Pirellulaceae</taxon>
        <taxon>Novipirellula</taxon>
    </lineage>
</organism>
<comment type="cofactor">
    <cofactor evidence="6">
        <name>Zn(2+)</name>
        <dbReference type="ChEBI" id="CHEBI:29105"/>
    </cofactor>
</comment>
<comment type="function">
    <text evidence="6">Part of an energy-coupled inorganic carbon pump.</text>
</comment>
<evidence type="ECO:0000256" key="4">
    <source>
        <dbReference type="ARBA" id="ARBA00022833"/>
    </source>
</evidence>